<protein>
    <submittedName>
        <fullName evidence="2">Uncharacterized protein</fullName>
    </submittedName>
</protein>
<proteinExistence type="predicted"/>
<feature type="region of interest" description="Disordered" evidence="1">
    <location>
        <begin position="24"/>
        <end position="60"/>
    </location>
</feature>
<dbReference type="PROSITE" id="PS51257">
    <property type="entry name" value="PROKAR_LIPOPROTEIN"/>
    <property type="match status" value="1"/>
</dbReference>
<dbReference type="EMBL" id="JAAGXA010000010">
    <property type="protein sequence ID" value="NEN79476.1"/>
    <property type="molecule type" value="Genomic_DNA"/>
</dbReference>
<dbReference type="RefSeq" id="WP_163773030.1">
    <property type="nucleotide sequence ID" value="NZ_JAAGXA010000010.1"/>
</dbReference>
<evidence type="ECO:0000313" key="3">
    <source>
        <dbReference type="Proteomes" id="UP000468687"/>
    </source>
</evidence>
<evidence type="ECO:0000256" key="1">
    <source>
        <dbReference type="SAM" id="MobiDB-lite"/>
    </source>
</evidence>
<organism evidence="2 3">
    <name type="scientific">Nocardioides zeae</name>
    <dbReference type="NCBI Taxonomy" id="1457234"/>
    <lineage>
        <taxon>Bacteria</taxon>
        <taxon>Bacillati</taxon>
        <taxon>Actinomycetota</taxon>
        <taxon>Actinomycetes</taxon>
        <taxon>Propionibacteriales</taxon>
        <taxon>Nocardioidaceae</taxon>
        <taxon>Nocardioides</taxon>
    </lineage>
</organism>
<accession>A0A6P0HLK3</accession>
<keyword evidence="3" id="KW-1185">Reference proteome</keyword>
<reference evidence="2 3" key="1">
    <citation type="journal article" date="2014" name="Int. J. Syst. Evol. Microbiol.">
        <title>Nocardioides zeae sp. nov., isolated from the stem of Zea mays.</title>
        <authorList>
            <person name="Glaeser S.P."/>
            <person name="McInroy J.A."/>
            <person name="Busse H.J."/>
            <person name="Kampfer P."/>
        </authorList>
    </citation>
    <scope>NUCLEOTIDE SEQUENCE [LARGE SCALE GENOMIC DNA]</scope>
    <source>
        <strain evidence="2 3">JCM 30728</strain>
    </source>
</reference>
<sequence>MRGRSREARRAGWAGLAVLLAASGCSGSTSDESRSVPPDASSEATATPTELPTIDPTSVEMGPACRQEAVVAGAQPYPGDVEQMQALMAIEDLEVPDQAPELRGFYTPIGLDRPWALPSDVNEWDDLNALICVDVVPGSEYVRLECADQIEGRTTTWEVWGSQLQIRVIDPTTAGLVAEDEPFDSDTLLPHLPCGDPPFDIEPGGHGYMADLPPGFVITRERVDGFIRTLS</sequence>
<name>A0A6P0HLK3_9ACTN</name>
<comment type="caution">
    <text evidence="2">The sequence shown here is derived from an EMBL/GenBank/DDBJ whole genome shotgun (WGS) entry which is preliminary data.</text>
</comment>
<dbReference type="Proteomes" id="UP000468687">
    <property type="component" value="Unassembled WGS sequence"/>
</dbReference>
<dbReference type="AlphaFoldDB" id="A0A6P0HLK3"/>
<evidence type="ECO:0000313" key="2">
    <source>
        <dbReference type="EMBL" id="NEN79476.1"/>
    </source>
</evidence>
<gene>
    <name evidence="2" type="ORF">G3T38_14435</name>
</gene>